<dbReference type="STRING" id="554065.E1ZQ81"/>
<accession>E1ZQ81</accession>
<dbReference type="OrthoDB" id="527488at2759"/>
<feature type="chain" id="PRO_5003156434" description="Tyrosine-protein kinase ephrin type A/B receptor-like domain-containing protein" evidence="1">
    <location>
        <begin position="39"/>
        <end position="934"/>
    </location>
</feature>
<evidence type="ECO:0000256" key="1">
    <source>
        <dbReference type="SAM" id="SignalP"/>
    </source>
</evidence>
<dbReference type="SMART" id="SM01411">
    <property type="entry name" value="Ephrin_rec_like"/>
    <property type="match status" value="9"/>
</dbReference>
<dbReference type="InParanoid" id="E1ZQ81"/>
<dbReference type="GeneID" id="17351413"/>
<dbReference type="Proteomes" id="UP000008141">
    <property type="component" value="Unassembled WGS sequence"/>
</dbReference>
<dbReference type="OMA" id="CAICAAG"/>
<name>E1ZQ81_CHLVA</name>
<dbReference type="InterPro" id="IPR009030">
    <property type="entry name" value="Growth_fac_rcpt_cys_sf"/>
</dbReference>
<keyword evidence="1" id="KW-0732">Signal</keyword>
<sequence length="934" mass="94161">MGRQRLGHKEPRTARSSPALGRVLPVLLVVLTLQKVDAGCTGGFLKLDLLSTSGGAGCDGSLHALCLPSLRVGVAANCSVALTPLPLSGGVASVPGIWSSNPGSTYTRPLGCPAATTAGVDPEGGSSPTPAQLRAAVQLALERHVYGAAHQLGIASLAWANGTLTATTTTGTCALKYAITQVSPASGSYAEQLGADAVPAQCDVEGVLLDGGECQMNLADSCAPGRRPVELPLGGKACALCRAGTYSGTGTGCAACAAGKYAGSVGASSCSPCAAGTFAPGGNSACVPCSPGTYQGAQGKAACDPCPYRSYARLPGATLCYQVLSVTAAGTLPAADCALGPQLAFASPPLFGRCSLAPPGATLLSLYVDQYCGAVLTPMSDPQCAEPGASYWPSMRIAAHFVTPTLIATRFNPAATSPTSSYLLSLTPAGPDTLTLSYWPATTDPTQAALVCTGTATVVGGQVAGVPATPTACPPGSYDDSQDEDGCRPCPEGSGCDLNAISPTPCPADHYQPYLGGSQASCQACNASEDPRHTANAGDAYCLVPWVDTECSHGYEYDDATTTCSICAAGTQRRVGREAACVACPPGHYSPLGAADCLPCPFNQFAPSYGLAERSTGVQKCYFCPVGAVALSGAGATGQTASVSCDACPPGTVAAITPPLLYATCKNCSDGYYRPGFASFSNNVCKQIPAGQREVSRASAAYPRAQVQACSKGEVSSWAAATRSPADPQECQPCLGDNTYAPRTGMSSCRPCRGGTAPGKSNSSLAGNDQCVACTGNTYRAASSTSPTCLVCFAGREVHGSGSACVPCMPGYYMPDVDGGTNTSKPAAGEACLPCEANSHQPLVGQARCQYCAAGHSTEDAGNTHCVPCAYGFYSQFPASPCVPAPKGTFVNTTGATRYTPCAPGTFSDQVAADQCDACGPGHAPSGSGGCSPW</sequence>
<reference evidence="3 4" key="1">
    <citation type="journal article" date="2010" name="Plant Cell">
        <title>The Chlorella variabilis NC64A genome reveals adaptation to photosymbiosis, coevolution with viruses, and cryptic sex.</title>
        <authorList>
            <person name="Blanc G."/>
            <person name="Duncan G."/>
            <person name="Agarkova I."/>
            <person name="Borodovsky M."/>
            <person name="Gurnon J."/>
            <person name="Kuo A."/>
            <person name="Lindquist E."/>
            <person name="Lucas S."/>
            <person name="Pangilinan J."/>
            <person name="Polle J."/>
            <person name="Salamov A."/>
            <person name="Terry A."/>
            <person name="Yamada T."/>
            <person name="Dunigan D.D."/>
            <person name="Grigoriev I.V."/>
            <person name="Claverie J.M."/>
            <person name="Van Etten J.L."/>
        </authorList>
    </citation>
    <scope>NUCLEOTIDE SEQUENCE [LARGE SCALE GENOMIC DNA]</scope>
    <source>
        <strain evidence="3 4">NC64A</strain>
    </source>
</reference>
<evidence type="ECO:0000313" key="3">
    <source>
        <dbReference type="EMBL" id="EFN51975.1"/>
    </source>
</evidence>
<proteinExistence type="predicted"/>
<evidence type="ECO:0000313" key="4">
    <source>
        <dbReference type="Proteomes" id="UP000008141"/>
    </source>
</evidence>
<keyword evidence="4" id="KW-1185">Reference proteome</keyword>
<dbReference type="Pfam" id="PF07699">
    <property type="entry name" value="Ephrin_rec_like"/>
    <property type="match status" value="1"/>
</dbReference>
<dbReference type="InterPro" id="IPR011641">
    <property type="entry name" value="Tyr-kin_ephrin_A/B_rcpt-like"/>
</dbReference>
<dbReference type="RefSeq" id="XP_005844077.1">
    <property type="nucleotide sequence ID" value="XM_005844015.1"/>
</dbReference>
<dbReference type="SUPFAM" id="SSF57184">
    <property type="entry name" value="Growth factor receptor domain"/>
    <property type="match status" value="3"/>
</dbReference>
<gene>
    <name evidence="3" type="ORF">CHLNCDRAFT_139472</name>
</gene>
<evidence type="ECO:0000259" key="2">
    <source>
        <dbReference type="Pfam" id="PF07699"/>
    </source>
</evidence>
<feature type="domain" description="Tyrosine-protein kinase ephrin type A/B receptor-like" evidence="2">
    <location>
        <begin position="276"/>
        <end position="318"/>
    </location>
</feature>
<feature type="signal peptide" evidence="1">
    <location>
        <begin position="1"/>
        <end position="38"/>
    </location>
</feature>
<dbReference type="PANTHER" id="PTHR46967:SF1">
    <property type="entry name" value="KERATIN-ASSOCIATED PROTEIN 16-1-LIKE"/>
    <property type="match status" value="1"/>
</dbReference>
<dbReference type="EMBL" id="GL433859">
    <property type="protein sequence ID" value="EFN51975.1"/>
    <property type="molecule type" value="Genomic_DNA"/>
</dbReference>
<dbReference type="Gene3D" id="2.10.50.10">
    <property type="entry name" value="Tumor Necrosis Factor Receptor, subunit A, domain 2"/>
    <property type="match status" value="5"/>
</dbReference>
<dbReference type="KEGG" id="cvr:CHLNCDRAFT_139472"/>
<organism evidence="4">
    <name type="scientific">Chlorella variabilis</name>
    <name type="common">Green alga</name>
    <dbReference type="NCBI Taxonomy" id="554065"/>
    <lineage>
        <taxon>Eukaryota</taxon>
        <taxon>Viridiplantae</taxon>
        <taxon>Chlorophyta</taxon>
        <taxon>core chlorophytes</taxon>
        <taxon>Trebouxiophyceae</taxon>
        <taxon>Chlorellales</taxon>
        <taxon>Chlorellaceae</taxon>
        <taxon>Chlorella clade</taxon>
        <taxon>Chlorella</taxon>
    </lineage>
</organism>
<dbReference type="AlphaFoldDB" id="E1ZQ81"/>
<dbReference type="PANTHER" id="PTHR46967">
    <property type="entry name" value="INSULIN-LIKE GROWTH FACTOR BINDING PROTEIN,N-TERMINAL"/>
    <property type="match status" value="1"/>
</dbReference>
<protein>
    <recommendedName>
        <fullName evidence="2">Tyrosine-protein kinase ephrin type A/B receptor-like domain-containing protein</fullName>
    </recommendedName>
</protein>